<evidence type="ECO:0000259" key="2">
    <source>
        <dbReference type="Pfam" id="PF15253"/>
    </source>
</evidence>
<feature type="compositionally biased region" description="Polar residues" evidence="1">
    <location>
        <begin position="609"/>
        <end position="623"/>
    </location>
</feature>
<feature type="compositionally biased region" description="Basic and acidic residues" evidence="1">
    <location>
        <begin position="909"/>
        <end position="924"/>
    </location>
</feature>
<feature type="region of interest" description="Disordered" evidence="1">
    <location>
        <begin position="875"/>
        <end position="939"/>
    </location>
</feature>
<protein>
    <recommendedName>
        <fullName evidence="6">SCL-interrupting locus protein</fullName>
    </recommendedName>
</protein>
<name>A0A8T3D8H3_9TELE</name>
<dbReference type="InterPro" id="IPR026123">
    <property type="entry name" value="STIL"/>
</dbReference>
<evidence type="ECO:0000313" key="5">
    <source>
        <dbReference type="Proteomes" id="UP000829720"/>
    </source>
</evidence>
<dbReference type="Pfam" id="PF25775">
    <property type="entry name" value="CC_STIL"/>
    <property type="match status" value="1"/>
</dbReference>
<feature type="compositionally biased region" description="Polar residues" evidence="1">
    <location>
        <begin position="1267"/>
        <end position="1279"/>
    </location>
</feature>
<dbReference type="GO" id="GO:0007224">
    <property type="term" value="P:smoothened signaling pathway"/>
    <property type="evidence" value="ECO:0007669"/>
    <property type="project" value="TreeGrafter"/>
</dbReference>
<feature type="region of interest" description="Disordered" evidence="1">
    <location>
        <begin position="1267"/>
        <end position="1301"/>
    </location>
</feature>
<dbReference type="Proteomes" id="UP000829720">
    <property type="component" value="Unassembled WGS sequence"/>
</dbReference>
<feature type="region of interest" description="Disordered" evidence="1">
    <location>
        <begin position="454"/>
        <end position="635"/>
    </location>
</feature>
<dbReference type="GO" id="GO:0005815">
    <property type="term" value="C:microtubule organizing center"/>
    <property type="evidence" value="ECO:0007669"/>
    <property type="project" value="TreeGrafter"/>
</dbReference>
<feature type="compositionally biased region" description="Pro residues" evidence="1">
    <location>
        <begin position="590"/>
        <end position="604"/>
    </location>
</feature>
<organism evidence="4 5">
    <name type="scientific">Albula goreensis</name>
    <dbReference type="NCBI Taxonomy" id="1534307"/>
    <lineage>
        <taxon>Eukaryota</taxon>
        <taxon>Metazoa</taxon>
        <taxon>Chordata</taxon>
        <taxon>Craniata</taxon>
        <taxon>Vertebrata</taxon>
        <taxon>Euteleostomi</taxon>
        <taxon>Actinopterygii</taxon>
        <taxon>Neopterygii</taxon>
        <taxon>Teleostei</taxon>
        <taxon>Albuliformes</taxon>
        <taxon>Albulidae</taxon>
        <taxon>Albula</taxon>
    </lineage>
</organism>
<accession>A0A8T3D8H3</accession>
<feature type="region of interest" description="Disordered" evidence="1">
    <location>
        <begin position="1008"/>
        <end position="1044"/>
    </location>
</feature>
<feature type="compositionally biased region" description="Polar residues" evidence="1">
    <location>
        <begin position="926"/>
        <end position="937"/>
    </location>
</feature>
<dbReference type="Pfam" id="PF26399">
    <property type="entry name" value="PRM_STIL"/>
    <property type="match status" value="1"/>
</dbReference>
<gene>
    <name evidence="4" type="ORF">AGOR_G00148650</name>
</gene>
<evidence type="ECO:0000259" key="3">
    <source>
        <dbReference type="Pfam" id="PF25775"/>
    </source>
</evidence>
<keyword evidence="5" id="KW-1185">Reference proteome</keyword>
<evidence type="ECO:0000256" key="1">
    <source>
        <dbReference type="SAM" id="MobiDB-lite"/>
    </source>
</evidence>
<proteinExistence type="predicted"/>
<evidence type="ECO:0000313" key="4">
    <source>
        <dbReference type="EMBL" id="KAI1891917.1"/>
    </source>
</evidence>
<dbReference type="InterPro" id="IPR057655">
    <property type="entry name" value="STIL_CC"/>
</dbReference>
<reference evidence="4" key="1">
    <citation type="submission" date="2021-01" db="EMBL/GenBank/DDBJ databases">
        <authorList>
            <person name="Zahm M."/>
            <person name="Roques C."/>
            <person name="Cabau C."/>
            <person name="Klopp C."/>
            <person name="Donnadieu C."/>
            <person name="Jouanno E."/>
            <person name="Lampietro C."/>
            <person name="Louis A."/>
            <person name="Herpin A."/>
            <person name="Echchiki A."/>
            <person name="Berthelot C."/>
            <person name="Parey E."/>
            <person name="Roest-Crollius H."/>
            <person name="Braasch I."/>
            <person name="Postlethwait J."/>
            <person name="Bobe J."/>
            <person name="Montfort J."/>
            <person name="Bouchez O."/>
            <person name="Begum T."/>
            <person name="Mejri S."/>
            <person name="Adams A."/>
            <person name="Chen W.-J."/>
            <person name="Guiguen Y."/>
        </authorList>
    </citation>
    <scope>NUCLEOTIDE SEQUENCE</scope>
    <source>
        <tissue evidence="4">Blood</tissue>
    </source>
</reference>
<feature type="compositionally biased region" description="Pro residues" evidence="1">
    <location>
        <begin position="496"/>
        <end position="509"/>
    </location>
</feature>
<dbReference type="PANTHER" id="PTHR15128">
    <property type="entry name" value="TAL1 SCL INTERRUPTING LOCUS"/>
    <property type="match status" value="1"/>
</dbReference>
<dbReference type="GO" id="GO:0007052">
    <property type="term" value="P:mitotic spindle organization"/>
    <property type="evidence" value="ECO:0007669"/>
    <property type="project" value="TreeGrafter"/>
</dbReference>
<feature type="compositionally biased region" description="Low complexity" evidence="1">
    <location>
        <begin position="537"/>
        <end position="557"/>
    </location>
</feature>
<sequence length="1318" mass="141475">MSVQVNFKGLPPHVLESVYTRSEQQRISRSSDNVYPLTFPKSKAALWDPSPNGDVVSLHLSYYRNPRLLVMEKALRLAHRHARQSNKPAFSCFLLGSLAVDNDEESVTLMLDRFDPGREQPGSSGKSPTALLPGDFLVPCTVRTQGLVSNDSVVHSAEDFDISFKMLQQACCSREAMELSKLLSLRAQLSCSEHMDSVSFSLNWVAVTIANTLNAVPVRPVPIIPTALARNLSSAGSMTQPLHSTNRKQGYLTMDQTRKLLLVLESDPKAYTLPLVGVWLSGITHIHNPQVWAWCLRYLYSSSLQDKVMSEDGAFLVVLYSLTHRDPEFYQCRLCSGQQELGFQLLTGTESLTLYKHVEVSEGRSLQFELSAESQNQEAEFFKEVVSRASFTRTAGVSAAASPQSKLSISDHDSGVEDEDLSPRPSPNPHPLSQQTRRIHPSVPELSLVMDGSFLDGVRGPAQEPAAPPALQRRASDPTHQIPPGSRPSGHTQLSGPPPIRRPLTPVFPPAKALKGHTSPGQQQLQQCGVRKSGPPSGRKSVGGSSASSTSSSSSSSTPRIGRSPNSSVHQHRQHSLPVPPAHRGLSPTTPGPPPHTPPAPSLTPPSGYQSPRQSPSFMSQTPMHPHHLKNTHNSPSLSSGACPYSCCSHQHGHAPVCHTSPWPGVSSTPALPHMVPGLHAGGACCPSSESASYRECCCSPSHQVSPHQSPVCVNSSPPHHSSPHRVCSPVKDPGPHTGMLAEKPVATCQAQCCQGQSGCHVLPAGPALTSAGGAVGLLPADAYRILVDQDRQLKLLQSQIQRLLEAQGKAAGQSPPSAGTPAVCTEKESEATQALAAPEEQAKKSVAVCTGASLFWSSPPDGSALAEAPLGPEWRSQTQTGSACVGTSHHDSTGPSSVSTDAPSFSRCTDRSEEEPRRPDPHTHSFPSGSGGQDCQSPLVGESAIMVCPSQSPCRDRQQCQGAETEEREQRFYQELLGQVNTRLRVCTSRGEGEEEETTLLSYSMARQAVSPPKSQPLQASPVSPRPRSQKRNSSPKQSEKDQVLQATLRQLKQLGVTLELGASAPGKATLSTVESASTLACINPEAVIPRLVLSESVGASIWGPSGSTDLSLEANAIALKYLSDSHLSQFAKGPKPTGPLEAHKALLSGRASTEKSGVGLSILSPSNMSFATKKYMKKYGLIEGGESSEEEEVIRDEDGEKGAHQLDSRENFIVEQDGKGERGLVLKNITNEMPHPISLPPQRSLDTQSQLLRDLRPKMQLLSCSGKKSTQKENSAPTVPGKLQPGLAEVQRTSGAEESMGNFLDLSRLRQLPKLF</sequence>
<feature type="region of interest" description="Disordered" evidence="1">
    <location>
        <begin position="808"/>
        <end position="841"/>
    </location>
</feature>
<dbReference type="InterPro" id="IPR058559">
    <property type="entry name" value="PRM_STIL"/>
</dbReference>
<dbReference type="Pfam" id="PF15253">
    <property type="entry name" value="STIL_N"/>
    <property type="match status" value="1"/>
</dbReference>
<evidence type="ECO:0008006" key="6">
    <source>
        <dbReference type="Google" id="ProtNLM"/>
    </source>
</evidence>
<feature type="region of interest" description="Disordered" evidence="1">
    <location>
        <begin position="400"/>
        <end position="439"/>
    </location>
</feature>
<comment type="caution">
    <text evidence="4">The sequence shown here is derived from an EMBL/GenBank/DDBJ whole genome shotgun (WGS) entry which is preliminary data.</text>
</comment>
<dbReference type="OrthoDB" id="76173at2759"/>
<feature type="domain" description="STIL N-terminal" evidence="2">
    <location>
        <begin position="46"/>
        <end position="389"/>
    </location>
</feature>
<dbReference type="PANTHER" id="PTHR15128:SF0">
    <property type="entry name" value="SCL-INTERRUPTING LOCUS PROTEIN"/>
    <property type="match status" value="1"/>
</dbReference>
<feature type="compositionally biased region" description="Polar residues" evidence="1">
    <location>
        <begin position="894"/>
        <end position="908"/>
    </location>
</feature>
<dbReference type="GO" id="GO:0031023">
    <property type="term" value="P:microtubule organizing center organization"/>
    <property type="evidence" value="ECO:0007669"/>
    <property type="project" value="TreeGrafter"/>
</dbReference>
<dbReference type="GO" id="GO:0071539">
    <property type="term" value="P:protein localization to centrosome"/>
    <property type="evidence" value="ECO:0007669"/>
    <property type="project" value="TreeGrafter"/>
</dbReference>
<dbReference type="InterPro" id="IPR057731">
    <property type="entry name" value="STIL_N"/>
</dbReference>
<feature type="domain" description="STIL coiled coil region" evidence="3">
    <location>
        <begin position="781"/>
        <end position="809"/>
    </location>
</feature>
<dbReference type="EMBL" id="JAERUA010000013">
    <property type="protein sequence ID" value="KAI1891917.1"/>
    <property type="molecule type" value="Genomic_DNA"/>
</dbReference>